<feature type="chain" id="PRO_5003319559" evidence="1">
    <location>
        <begin position="19"/>
        <end position="197"/>
    </location>
</feature>
<accession>F4NW43</accession>
<gene>
    <name evidence="2" type="ORF">BATDEDRAFT_86628</name>
</gene>
<keyword evidence="3" id="KW-1185">Reference proteome</keyword>
<dbReference type="InParanoid" id="F4NW43"/>
<dbReference type="RefSeq" id="XP_006676918.1">
    <property type="nucleotide sequence ID" value="XM_006676855.1"/>
</dbReference>
<dbReference type="HOGENOM" id="CLU_1383911_0_0_1"/>
<sequence length="197" mass="23382">MHWQLIVLAAINFVTILAAPTDDKCVQDSPDDQINIEEFVMVELPTTSDIESKLLLMSTPELENEKIYFEYRAGEIQRSICQATWNQQKYAQKCDKIRKRIENLKSKYLLIKQFDHQSPNPDRVPMKLALKKELKQLKEDYLECYRMLQHWTECVTKVRNTEKEWKADTVLMNAELDRRKADASLSYFEWVGAWFRN</sequence>
<dbReference type="EMBL" id="GL882880">
    <property type="protein sequence ID" value="EGF82413.1"/>
    <property type="molecule type" value="Genomic_DNA"/>
</dbReference>
<evidence type="ECO:0000256" key="1">
    <source>
        <dbReference type="SAM" id="SignalP"/>
    </source>
</evidence>
<dbReference type="AlphaFoldDB" id="F4NW43"/>
<name>F4NW43_BATDJ</name>
<keyword evidence="1" id="KW-0732">Signal</keyword>
<dbReference type="Proteomes" id="UP000007241">
    <property type="component" value="Unassembled WGS sequence"/>
</dbReference>
<proteinExistence type="predicted"/>
<evidence type="ECO:0000313" key="3">
    <source>
        <dbReference type="Proteomes" id="UP000007241"/>
    </source>
</evidence>
<feature type="signal peptide" evidence="1">
    <location>
        <begin position="1"/>
        <end position="18"/>
    </location>
</feature>
<organism evidence="2 3">
    <name type="scientific">Batrachochytrium dendrobatidis (strain JAM81 / FGSC 10211)</name>
    <name type="common">Frog chytrid fungus</name>
    <dbReference type="NCBI Taxonomy" id="684364"/>
    <lineage>
        <taxon>Eukaryota</taxon>
        <taxon>Fungi</taxon>
        <taxon>Fungi incertae sedis</taxon>
        <taxon>Chytridiomycota</taxon>
        <taxon>Chytridiomycota incertae sedis</taxon>
        <taxon>Chytridiomycetes</taxon>
        <taxon>Rhizophydiales</taxon>
        <taxon>Rhizophydiales incertae sedis</taxon>
        <taxon>Batrachochytrium</taxon>
    </lineage>
</organism>
<dbReference type="GeneID" id="18242516"/>
<protein>
    <submittedName>
        <fullName evidence="2">Uncharacterized protein</fullName>
    </submittedName>
</protein>
<reference evidence="2 3" key="1">
    <citation type="submission" date="2009-12" db="EMBL/GenBank/DDBJ databases">
        <title>The draft genome of Batrachochytrium dendrobatidis.</title>
        <authorList>
            <consortium name="US DOE Joint Genome Institute (JGI-PGF)"/>
            <person name="Kuo A."/>
            <person name="Salamov A."/>
            <person name="Schmutz J."/>
            <person name="Lucas S."/>
            <person name="Pitluck S."/>
            <person name="Rosenblum E."/>
            <person name="Stajich J."/>
            <person name="Eisen M."/>
            <person name="Grigoriev I.V."/>
        </authorList>
    </citation>
    <scope>NUCLEOTIDE SEQUENCE [LARGE SCALE GENOMIC DNA]</scope>
    <source>
        <strain evidence="3">JAM81 / FGSC 10211</strain>
    </source>
</reference>
<evidence type="ECO:0000313" key="2">
    <source>
        <dbReference type="EMBL" id="EGF82413.1"/>
    </source>
</evidence>